<keyword evidence="2" id="KW-1185">Reference proteome</keyword>
<dbReference type="RefSeq" id="WP_004617400.1">
    <property type="nucleotide sequence ID" value="NZ_APMP01000005.1"/>
</dbReference>
<sequence>MSNESDIAKPVRLVEDADTGARFLVYGTERGVRVELHYDGEALWMTQAQMAQLFGRDPSVIYRHVANILEEGELSEADNLQKMQVIGAGRPGTLYSLDMVISVGYRVSSAQATLFRKWATGVLVRFATNGFVVDAERLKAPEDQDRVRELREIIRDIRASEANVYAELRRICAMCQDYEPNSPVALQFYQRTQAKLFYAVVNHTPSEVLGERADASAPDMGLQSWPKDQIRQVDAIVAKNYLTPIELKELNRLTDILLSIFEDQLDIGRLVLMEQASQLLDQQLVSLNRVVLNHGGSIRHEQAEARAKAEYKRFDEARRLARKEEADRALTELRATDKALPKPRRR</sequence>
<dbReference type="PANTHER" id="PTHR35810:SF1">
    <property type="entry name" value="CYTOPLASMIC PROTEIN"/>
    <property type="match status" value="1"/>
</dbReference>
<dbReference type="STRING" id="1292034.OR37_01390"/>
<evidence type="ECO:0000313" key="1">
    <source>
        <dbReference type="EMBL" id="ENZ82812.1"/>
    </source>
</evidence>
<proteinExistence type="predicted"/>
<dbReference type="PATRIC" id="fig|1292034.3.peg.1379"/>
<dbReference type="Proteomes" id="UP000013063">
    <property type="component" value="Unassembled WGS sequence"/>
</dbReference>
<accession>R0EP42</accession>
<dbReference type="EMBL" id="APMP01000005">
    <property type="protein sequence ID" value="ENZ82812.1"/>
    <property type="molecule type" value="Genomic_DNA"/>
</dbReference>
<dbReference type="Pfam" id="PF13310">
    <property type="entry name" value="Virulence_RhuM"/>
    <property type="match status" value="1"/>
</dbReference>
<name>R0EP42_CAUVI</name>
<reference evidence="1 2" key="1">
    <citation type="journal article" date="2013" name="Genome Announc.">
        <title>Draft Genome Sequence for Caulobacter sp. Strain OR37, a Bacterium Tolerant to Heavy Metals.</title>
        <authorList>
            <person name="Utturkar S.M."/>
            <person name="Bollmann A."/>
            <person name="Brzoska R.M."/>
            <person name="Klingeman D.M."/>
            <person name="Epstein S.E."/>
            <person name="Palumbo A.V."/>
            <person name="Brown S.D."/>
        </authorList>
    </citation>
    <scope>NUCLEOTIDE SEQUENCE [LARGE SCALE GENOMIC DNA]</scope>
    <source>
        <strain evidence="1 2">OR37</strain>
    </source>
</reference>
<dbReference type="AlphaFoldDB" id="R0EP42"/>
<dbReference type="PANTHER" id="PTHR35810">
    <property type="entry name" value="CYTOPLASMIC PROTEIN-RELATED"/>
    <property type="match status" value="1"/>
</dbReference>
<dbReference type="OrthoDB" id="9802752at2"/>
<evidence type="ECO:0000313" key="2">
    <source>
        <dbReference type="Proteomes" id="UP000013063"/>
    </source>
</evidence>
<organism evidence="1 2">
    <name type="scientific">Caulobacter vibrioides OR37</name>
    <dbReference type="NCBI Taxonomy" id="1292034"/>
    <lineage>
        <taxon>Bacteria</taxon>
        <taxon>Pseudomonadati</taxon>
        <taxon>Pseudomonadota</taxon>
        <taxon>Alphaproteobacteria</taxon>
        <taxon>Caulobacterales</taxon>
        <taxon>Caulobacteraceae</taxon>
        <taxon>Caulobacter</taxon>
    </lineage>
</organism>
<protein>
    <submittedName>
        <fullName evidence="1">Virulence protein</fullName>
    </submittedName>
</protein>
<comment type="caution">
    <text evidence="1">The sequence shown here is derived from an EMBL/GenBank/DDBJ whole genome shotgun (WGS) entry which is preliminary data.</text>
</comment>
<gene>
    <name evidence="1" type="ORF">OR37_01390</name>
</gene>
<dbReference type="eggNOG" id="COG3943">
    <property type="taxonomic scope" value="Bacteria"/>
</dbReference>
<dbReference type="InterPro" id="IPR011204">
    <property type="entry name" value="Virulence_RhuM-like"/>
</dbReference>
<dbReference type="PIRSF" id="PIRSF015268">
    <property type="entry name" value="Virulence_RhuM"/>
    <property type="match status" value="1"/>
</dbReference>